<organism evidence="2 3">
    <name type="scientific">Nocardioides islandensis</name>
    <dbReference type="NCBI Taxonomy" id="433663"/>
    <lineage>
        <taxon>Bacteria</taxon>
        <taxon>Bacillati</taxon>
        <taxon>Actinomycetota</taxon>
        <taxon>Actinomycetes</taxon>
        <taxon>Propionibacteriales</taxon>
        <taxon>Nocardioidaceae</taxon>
        <taxon>Nocardioides</taxon>
    </lineage>
</organism>
<protein>
    <submittedName>
        <fullName evidence="2">GyrI-like domain-containing protein</fullName>
    </submittedName>
</protein>
<dbReference type="InterPro" id="IPR029442">
    <property type="entry name" value="GyrI-like"/>
</dbReference>
<dbReference type="Proteomes" id="UP000640489">
    <property type="component" value="Unassembled WGS sequence"/>
</dbReference>
<evidence type="ECO:0000313" key="2">
    <source>
        <dbReference type="EMBL" id="MBF4761799.1"/>
    </source>
</evidence>
<dbReference type="InterPro" id="IPR011256">
    <property type="entry name" value="Reg_factor_effector_dom_sf"/>
</dbReference>
<proteinExistence type="predicted"/>
<comment type="caution">
    <text evidence="2">The sequence shown here is derived from an EMBL/GenBank/DDBJ whole genome shotgun (WGS) entry which is preliminary data.</text>
</comment>
<dbReference type="SMART" id="SM00871">
    <property type="entry name" value="AraC_E_bind"/>
    <property type="match status" value="1"/>
</dbReference>
<evidence type="ECO:0000259" key="1">
    <source>
        <dbReference type="SMART" id="SM00871"/>
    </source>
</evidence>
<evidence type="ECO:0000313" key="3">
    <source>
        <dbReference type="Proteomes" id="UP000640489"/>
    </source>
</evidence>
<dbReference type="SUPFAM" id="SSF55136">
    <property type="entry name" value="Probable bacterial effector-binding domain"/>
    <property type="match status" value="1"/>
</dbReference>
<dbReference type="InterPro" id="IPR010499">
    <property type="entry name" value="AraC_E-bd"/>
</dbReference>
<dbReference type="RefSeq" id="WP_194704989.1">
    <property type="nucleotide sequence ID" value="NZ_JADKPN010000001.1"/>
</dbReference>
<reference evidence="2" key="1">
    <citation type="submission" date="2020-11" db="EMBL/GenBank/DDBJ databases">
        <title>Nocardioides sp. nov., isolated from Soil of Cynanchum wilfordii Hemsley rhizosphere.</title>
        <authorList>
            <person name="Lee J.-S."/>
            <person name="Suh M.K."/>
            <person name="Kim J.-S."/>
        </authorList>
    </citation>
    <scope>NUCLEOTIDE SEQUENCE</scope>
    <source>
        <strain evidence="2">KCTC 19275</strain>
    </source>
</reference>
<dbReference type="EMBL" id="JADKPN010000001">
    <property type="protein sequence ID" value="MBF4761799.1"/>
    <property type="molecule type" value="Genomic_DNA"/>
</dbReference>
<name>A0A930V6J6_9ACTN</name>
<accession>A0A930V6J6</accession>
<keyword evidence="3" id="KW-1185">Reference proteome</keyword>
<dbReference type="Pfam" id="PF06445">
    <property type="entry name" value="GyrI-like"/>
    <property type="match status" value="1"/>
</dbReference>
<feature type="domain" description="AraC effector-binding" evidence="1">
    <location>
        <begin position="3"/>
        <end position="155"/>
    </location>
</feature>
<sequence length="158" mass="17368">MQHEVEIVRVPASTAAVIRFHVTHDELPRIGERMEQAFASVMTRLGEAKVIPNGPAVAVYEPTADGFDVATGFHVAPEFVAPQGLERLDLSAAEAAHTTHLGPYEELTTAYADLQEQAGRIGRPVAWGQPMWEEYWSEPGTPEDETRTEIYWPVAASA</sequence>
<dbReference type="Gene3D" id="3.20.80.10">
    <property type="entry name" value="Regulatory factor, effector binding domain"/>
    <property type="match status" value="1"/>
</dbReference>
<dbReference type="AlphaFoldDB" id="A0A930V6J6"/>
<gene>
    <name evidence="2" type="ORF">ISU07_01560</name>
</gene>